<dbReference type="EMBL" id="JPIN01000012">
    <property type="protein sequence ID" value="KFZ28110.1"/>
    <property type="molecule type" value="Genomic_DNA"/>
</dbReference>
<evidence type="ECO:0000313" key="1">
    <source>
        <dbReference type="EMBL" id="KFZ28110.1"/>
    </source>
</evidence>
<reference evidence="1 2" key="1">
    <citation type="submission" date="2014-06" db="EMBL/GenBank/DDBJ databases">
        <title>Draft genome sequence of Idiomarina sp. MCCC 1A10513.</title>
        <authorList>
            <person name="Du J."/>
            <person name="Lai Q."/>
            <person name="Shao Z."/>
        </authorList>
    </citation>
    <scope>NUCLEOTIDE SEQUENCE [LARGE SCALE GENOMIC DNA]</scope>
    <source>
        <strain evidence="1 2">MCCC 1A10513</strain>
    </source>
</reference>
<dbReference type="STRING" id="1517416.IDAT_11015"/>
<dbReference type="RefSeq" id="WP_034733540.1">
    <property type="nucleotide sequence ID" value="NZ_JPIN01000012.1"/>
</dbReference>
<proteinExistence type="predicted"/>
<name>A0A094IK66_9GAMM</name>
<comment type="caution">
    <text evidence="1">The sequence shown here is derived from an EMBL/GenBank/DDBJ whole genome shotgun (WGS) entry which is preliminary data.</text>
</comment>
<dbReference type="AlphaFoldDB" id="A0A094IK66"/>
<keyword evidence="2" id="KW-1185">Reference proteome</keyword>
<dbReference type="Proteomes" id="UP000053718">
    <property type="component" value="Unassembled WGS sequence"/>
</dbReference>
<sequence>MEWRALFGLPTKEQEIIAEGEAAIQNELSMLRLGSLCMQQDDEWLTEFLQVLGKSVTGELTIGMACVLIEDGKVTDVETY</sequence>
<accession>A0A094IK66</accession>
<evidence type="ECO:0000313" key="2">
    <source>
        <dbReference type="Proteomes" id="UP000053718"/>
    </source>
</evidence>
<organism evidence="1 2">
    <name type="scientific">Pseudidiomarina atlantica</name>
    <dbReference type="NCBI Taxonomy" id="1517416"/>
    <lineage>
        <taxon>Bacteria</taxon>
        <taxon>Pseudomonadati</taxon>
        <taxon>Pseudomonadota</taxon>
        <taxon>Gammaproteobacteria</taxon>
        <taxon>Alteromonadales</taxon>
        <taxon>Idiomarinaceae</taxon>
        <taxon>Pseudidiomarina</taxon>
    </lineage>
</organism>
<protein>
    <submittedName>
        <fullName evidence="1">Uncharacterized protein</fullName>
    </submittedName>
</protein>
<gene>
    <name evidence="1" type="ORF">IDAT_11015</name>
</gene>